<dbReference type="InterPro" id="IPR050466">
    <property type="entry name" value="Carboxylest/Gibb_receptor"/>
</dbReference>
<feature type="domain" description="Alpha/beta hydrolase fold-3" evidence="1">
    <location>
        <begin position="110"/>
        <end position="184"/>
    </location>
</feature>
<dbReference type="Pfam" id="PF07859">
    <property type="entry name" value="Abhydrolase_3"/>
    <property type="match status" value="1"/>
</dbReference>
<protein>
    <submittedName>
        <fullName evidence="2">Alpha/beta-hydrolase</fullName>
    </submittedName>
</protein>
<dbReference type="AlphaFoldDB" id="A0A4Q9PIM0"/>
<accession>A0A4Q9PIM0</accession>
<dbReference type="Proteomes" id="UP000292082">
    <property type="component" value="Unassembled WGS sequence"/>
</dbReference>
<organism evidence="2 3">
    <name type="scientific">Dichomitus squalens</name>
    <dbReference type="NCBI Taxonomy" id="114155"/>
    <lineage>
        <taxon>Eukaryota</taxon>
        <taxon>Fungi</taxon>
        <taxon>Dikarya</taxon>
        <taxon>Basidiomycota</taxon>
        <taxon>Agaricomycotina</taxon>
        <taxon>Agaricomycetes</taxon>
        <taxon>Polyporales</taxon>
        <taxon>Polyporaceae</taxon>
        <taxon>Dichomitus</taxon>
    </lineage>
</organism>
<dbReference type="GO" id="GO:0016787">
    <property type="term" value="F:hydrolase activity"/>
    <property type="evidence" value="ECO:0007669"/>
    <property type="project" value="UniProtKB-KW"/>
</dbReference>
<dbReference type="Gene3D" id="3.40.50.1820">
    <property type="entry name" value="alpha/beta hydrolase"/>
    <property type="match status" value="1"/>
</dbReference>
<keyword evidence="2" id="KW-0378">Hydrolase</keyword>
<keyword evidence="3" id="KW-1185">Reference proteome</keyword>
<dbReference type="InterPro" id="IPR013094">
    <property type="entry name" value="AB_hydrolase_3"/>
</dbReference>
<dbReference type="InterPro" id="IPR029058">
    <property type="entry name" value="AB_hydrolase_fold"/>
</dbReference>
<proteinExistence type="predicted"/>
<evidence type="ECO:0000259" key="1">
    <source>
        <dbReference type="Pfam" id="PF07859"/>
    </source>
</evidence>
<evidence type="ECO:0000313" key="2">
    <source>
        <dbReference type="EMBL" id="TBU53913.1"/>
    </source>
</evidence>
<gene>
    <name evidence="2" type="ORF">BD310DRAFT_990152</name>
</gene>
<dbReference type="PANTHER" id="PTHR23024">
    <property type="entry name" value="ARYLACETAMIDE DEACETYLASE"/>
    <property type="match status" value="1"/>
</dbReference>
<dbReference type="PANTHER" id="PTHR23024:SF624">
    <property type="entry name" value="ALPHA_BETA HYDROLASE FOLD-3 DOMAIN-CONTAINING PROTEIN"/>
    <property type="match status" value="1"/>
</dbReference>
<reference evidence="2 3" key="1">
    <citation type="submission" date="2019-01" db="EMBL/GenBank/DDBJ databases">
        <title>Draft genome sequences of three monokaryotic isolates of the white-rot basidiomycete fungus Dichomitus squalens.</title>
        <authorList>
            <consortium name="DOE Joint Genome Institute"/>
            <person name="Lopez S.C."/>
            <person name="Andreopoulos B."/>
            <person name="Pangilinan J."/>
            <person name="Lipzen A."/>
            <person name="Riley R."/>
            <person name="Ahrendt S."/>
            <person name="Ng V."/>
            <person name="Barry K."/>
            <person name="Daum C."/>
            <person name="Grigoriev I.V."/>
            <person name="Hilden K.S."/>
            <person name="Makela M.R."/>
            <person name="de Vries R.P."/>
        </authorList>
    </citation>
    <scope>NUCLEOTIDE SEQUENCE [LARGE SCALE GENOMIC DNA]</scope>
    <source>
        <strain evidence="2 3">CBS 464.89</strain>
    </source>
</reference>
<evidence type="ECO:0000313" key="3">
    <source>
        <dbReference type="Proteomes" id="UP000292082"/>
    </source>
</evidence>
<dbReference type="SUPFAM" id="SSF53474">
    <property type="entry name" value="alpha/beta-Hydrolases"/>
    <property type="match status" value="1"/>
</dbReference>
<sequence length="326" mass="35590">MDVVATFKETTIPVILDPTKHAFTKILENRRSEIEGYPHQTFQFGTTYRHQLDVFYPDPAAVSSGGPIPVLFFVYGGGFTSGDRKQAPPFDLGYTNVGVFFAKRGPSLKLPVTCSILTVIPDYRLHPSVNYPAPVEDVRDALAWFLANPSVVTSASNGTLSSTADISTLFVMGHSAGSNHVASLYLSPSLLPIDSPVRAATRGLLPAGGAYVFSFPNAVTPPGLLEAYYGSQEAALENMPLTLLKRASEELIKSLPLFFVLKSEHEPEAISKGNDEFVEALEGRLGKKVQYEIMKRHNHISPHWALLSGDGEDWGEDVAVWVKARI</sequence>
<name>A0A4Q9PIM0_9APHY</name>
<dbReference type="EMBL" id="ML145202">
    <property type="protein sequence ID" value="TBU53913.1"/>
    <property type="molecule type" value="Genomic_DNA"/>
</dbReference>